<keyword evidence="1" id="KW-0175">Coiled coil</keyword>
<dbReference type="OrthoDB" id="2018427at2759"/>
<dbReference type="SUPFAM" id="SSF90257">
    <property type="entry name" value="Myosin rod fragments"/>
    <property type="match status" value="2"/>
</dbReference>
<dbReference type="Proteomes" id="UP000270296">
    <property type="component" value="Unassembled WGS sequence"/>
</dbReference>
<evidence type="ECO:0000256" key="1">
    <source>
        <dbReference type="SAM" id="Coils"/>
    </source>
</evidence>
<organism evidence="4">
    <name type="scientific">Soboliphyme baturini</name>
    <dbReference type="NCBI Taxonomy" id="241478"/>
    <lineage>
        <taxon>Eukaryota</taxon>
        <taxon>Metazoa</taxon>
        <taxon>Ecdysozoa</taxon>
        <taxon>Nematoda</taxon>
        <taxon>Enoplea</taxon>
        <taxon>Dorylaimia</taxon>
        <taxon>Dioctophymatida</taxon>
        <taxon>Dioctophymatoidea</taxon>
        <taxon>Soboliphymatidae</taxon>
        <taxon>Soboliphyme</taxon>
    </lineage>
</organism>
<dbReference type="WBParaSite" id="SBAD_0001181601-mRNA-1">
    <property type="protein sequence ID" value="SBAD_0001181601-mRNA-1"/>
    <property type="gene ID" value="SBAD_0001181601"/>
</dbReference>
<evidence type="ECO:0000313" key="3">
    <source>
        <dbReference type="Proteomes" id="UP000270296"/>
    </source>
</evidence>
<dbReference type="Gene3D" id="1.20.5.340">
    <property type="match status" value="1"/>
</dbReference>
<dbReference type="EMBL" id="UZAM01015637">
    <property type="protein sequence ID" value="VDP39993.1"/>
    <property type="molecule type" value="Genomic_DNA"/>
</dbReference>
<feature type="coiled-coil region" evidence="1">
    <location>
        <begin position="147"/>
        <end position="265"/>
    </location>
</feature>
<keyword evidence="3" id="KW-1185">Reference proteome</keyword>
<proteinExistence type="predicted"/>
<evidence type="ECO:0000313" key="2">
    <source>
        <dbReference type="EMBL" id="VDP39993.1"/>
    </source>
</evidence>
<feature type="coiled-coil region" evidence="1">
    <location>
        <begin position="5"/>
        <end position="74"/>
    </location>
</feature>
<name>A0A183J6D2_9BILA</name>
<evidence type="ECO:0000313" key="4">
    <source>
        <dbReference type="WBParaSite" id="SBAD_0001181601-mRNA-1"/>
    </source>
</evidence>
<dbReference type="AlphaFoldDB" id="A0A183J6D2"/>
<accession>A0A183J6D2</accession>
<reference evidence="4" key="1">
    <citation type="submission" date="2016-06" db="UniProtKB">
        <authorList>
            <consortium name="WormBaseParasite"/>
        </authorList>
    </citation>
    <scope>IDENTIFICATION</scope>
</reference>
<gene>
    <name evidence="2" type="ORF">SBAD_LOCUS11430</name>
</gene>
<protein>
    <submittedName>
        <fullName evidence="4">Myosin_tail_1 domain-containing protein</fullName>
    </submittedName>
</protein>
<reference evidence="2 3" key="2">
    <citation type="submission" date="2018-11" db="EMBL/GenBank/DDBJ databases">
        <authorList>
            <consortium name="Pathogen Informatics"/>
        </authorList>
    </citation>
    <scope>NUCLEOTIDE SEQUENCE [LARGE SCALE GENOMIC DNA]</scope>
</reference>
<sequence>MQHEVIELTASIDQLQKDKHLAEKAAEKFEMLSRDLQNKVEDLLKNIDDVSQQRQRLQQENSDILKDLHDSKERSQMQAQFHQVQLELDSVTASLEEESTLRTEAEHKLSLANTEITQWKSKFDAEIVLHQEELVRDKVVSYFHDFRKKMIQKQAEYEEQIEIMLQKISQLEKAKSRLQSEVEVLIVDLEKAQNQIAILERQKEQLEKLAAELKARLDELSQELEALNRELKNTQAELQKMKHLYEKAVEQREALARENKKLQGIVQFLYDYLLLESSKRVKLR</sequence>